<name>A0A077AV74_9PROT</name>
<dbReference type="AlphaFoldDB" id="A0A077AV74"/>
<protein>
    <submittedName>
        <fullName evidence="1">Uncharacterized protein</fullName>
    </submittedName>
</protein>
<gene>
    <name evidence="1" type="ORF">ID47_00345</name>
</gene>
<dbReference type="STRING" id="91604.ID47_00345"/>
<reference evidence="1 2" key="1">
    <citation type="submission" date="2014-07" db="EMBL/GenBank/DDBJ databases">
        <title>Comparative genomic insights into amoeba endosymbionts belonging to the families of Holosporaceae and Candidatus Midichloriaceae within Rickettsiales.</title>
        <authorList>
            <person name="Wang Z."/>
            <person name="Wu M."/>
        </authorList>
    </citation>
    <scope>NUCLEOTIDE SEQUENCE [LARGE SCALE GENOMIC DNA]</scope>
    <source>
        <strain evidence="1">PRA3</strain>
    </source>
</reference>
<dbReference type="KEGG" id="paca:ID47_00345"/>
<proteinExistence type="predicted"/>
<dbReference type="HOGENOM" id="CLU_2714906_0_0_5"/>
<dbReference type="Proteomes" id="UP000028926">
    <property type="component" value="Chromosome"/>
</dbReference>
<dbReference type="EMBL" id="CP008941">
    <property type="protein sequence ID" value="AIK95543.1"/>
    <property type="molecule type" value="Genomic_DNA"/>
</dbReference>
<evidence type="ECO:0000313" key="2">
    <source>
        <dbReference type="Proteomes" id="UP000028926"/>
    </source>
</evidence>
<sequence>MGINILYAALFNNLAPAGLPPNRVEDRPVASIFHGPSLAAASFRLQHDASAGEKALFPGNRKSTPLEGLSLT</sequence>
<evidence type="ECO:0000313" key="1">
    <source>
        <dbReference type="EMBL" id="AIK95543.1"/>
    </source>
</evidence>
<organism evidence="1 2">
    <name type="scientific">Candidatus Odyssella acanthamoebae</name>
    <dbReference type="NCBI Taxonomy" id="91604"/>
    <lineage>
        <taxon>Bacteria</taxon>
        <taxon>Pseudomonadati</taxon>
        <taxon>Pseudomonadota</taxon>
        <taxon>Alphaproteobacteria</taxon>
        <taxon>Holosporales</taxon>
        <taxon>Candidatus Paracaedibacteraceae</taxon>
        <taxon>Candidatus Odyssella</taxon>
    </lineage>
</organism>
<keyword evidence="2" id="KW-1185">Reference proteome</keyword>
<dbReference type="RefSeq" id="WP_038462700.1">
    <property type="nucleotide sequence ID" value="NZ_CP008941.1"/>
</dbReference>
<accession>A0A077AV74</accession>